<sequence length="32" mass="3672">MLAMVMRLLLLASISWLVTLTKPLIVFSRLQL</sequence>
<protein>
    <submittedName>
        <fullName evidence="1">Putative transmembrane protein</fullName>
    </submittedName>
</protein>
<keyword evidence="1" id="KW-0472">Membrane</keyword>
<name>A0A4P0YAW5_KLEPN</name>
<gene>
    <name evidence="1" type="primary">yegH_2</name>
    <name evidence="1" type="ORF">NCTC9183_04883</name>
</gene>
<proteinExistence type="predicted"/>
<keyword evidence="1" id="KW-0812">Transmembrane</keyword>
<organism evidence="1">
    <name type="scientific">Klebsiella pneumoniae</name>
    <dbReference type="NCBI Taxonomy" id="573"/>
    <lineage>
        <taxon>Bacteria</taxon>
        <taxon>Pseudomonadati</taxon>
        <taxon>Pseudomonadota</taxon>
        <taxon>Gammaproteobacteria</taxon>
        <taxon>Enterobacterales</taxon>
        <taxon>Enterobacteriaceae</taxon>
        <taxon>Klebsiella/Raoultella group</taxon>
        <taxon>Klebsiella</taxon>
        <taxon>Klebsiella pneumoniae complex</taxon>
    </lineage>
</organism>
<accession>A0A4P0YAW5</accession>
<evidence type="ECO:0000313" key="1">
    <source>
        <dbReference type="EMBL" id="VTM57406.1"/>
    </source>
</evidence>
<dbReference type="AlphaFoldDB" id="A0A4P0YAW5"/>
<dbReference type="Proteomes" id="UP000507695">
    <property type="component" value="Unassembled WGS sequence"/>
</dbReference>
<reference evidence="1" key="1">
    <citation type="submission" date="2019-04" db="EMBL/GenBank/DDBJ databases">
        <authorList>
            <consortium name="Pathogen Informatics"/>
        </authorList>
    </citation>
    <scope>NUCLEOTIDE SEQUENCE</scope>
    <source>
        <strain evidence="1">NCTC9183</strain>
    </source>
</reference>
<dbReference type="EMBL" id="CABDVL010000003">
    <property type="protein sequence ID" value="VTM57406.1"/>
    <property type="molecule type" value="Genomic_DNA"/>
</dbReference>